<gene>
    <name evidence="11 12 13 14 15 16 17 18 19 20" type="primary">LOC107915356</name>
</gene>
<keyword evidence="8" id="KW-0472">Membrane</keyword>
<accession>A0ABM3AL96</accession>
<dbReference type="PANTHER" id="PTHR14154">
    <property type="entry name" value="UPF0041 BRAIN PROTEIN 44-RELATED"/>
    <property type="match status" value="1"/>
</dbReference>
<dbReference type="GeneID" id="107915356"/>
<dbReference type="RefSeq" id="XP_040955619.1">
    <property type="nucleotide sequence ID" value="XM_041099685.1"/>
</dbReference>
<dbReference type="RefSeq" id="XP_040955617.1">
    <property type="nucleotide sequence ID" value="XM_041099683.1"/>
</dbReference>
<evidence type="ECO:0000256" key="5">
    <source>
        <dbReference type="ARBA" id="ARBA00022792"/>
    </source>
</evidence>
<evidence type="ECO:0000313" key="13">
    <source>
        <dbReference type="RefSeq" id="XP_040955614.1"/>
    </source>
</evidence>
<comment type="function">
    <text evidence="9">Mediates the uptake of pyruvate into mitochondria.</text>
</comment>
<evidence type="ECO:0000313" key="19">
    <source>
        <dbReference type="RefSeq" id="XP_040955620.1"/>
    </source>
</evidence>
<evidence type="ECO:0000256" key="6">
    <source>
        <dbReference type="ARBA" id="ARBA00022989"/>
    </source>
</evidence>
<protein>
    <recommendedName>
        <fullName evidence="9">Mitochondrial pyruvate carrier</fullName>
    </recommendedName>
</protein>
<evidence type="ECO:0000256" key="9">
    <source>
        <dbReference type="RuleBase" id="RU363100"/>
    </source>
</evidence>
<dbReference type="RefSeq" id="XP_040955614.1">
    <property type="nucleotide sequence ID" value="XM_041099680.1"/>
</dbReference>
<keyword evidence="3 9" id="KW-0813">Transport</keyword>
<evidence type="ECO:0000313" key="11">
    <source>
        <dbReference type="RefSeq" id="XP_040955612.1"/>
    </source>
</evidence>
<evidence type="ECO:0000313" key="16">
    <source>
        <dbReference type="RefSeq" id="XP_040955617.1"/>
    </source>
</evidence>
<dbReference type="Pfam" id="PF03650">
    <property type="entry name" value="MPC"/>
    <property type="match status" value="1"/>
</dbReference>
<evidence type="ECO:0000256" key="1">
    <source>
        <dbReference type="ARBA" id="ARBA00004448"/>
    </source>
</evidence>
<evidence type="ECO:0000256" key="3">
    <source>
        <dbReference type="ARBA" id="ARBA00022448"/>
    </source>
</evidence>
<evidence type="ECO:0000313" key="15">
    <source>
        <dbReference type="RefSeq" id="XP_040955616.1"/>
    </source>
</evidence>
<dbReference type="RefSeq" id="XP_040955615.1">
    <property type="nucleotide sequence ID" value="XM_041099681.1"/>
</dbReference>
<comment type="similarity">
    <text evidence="2 9">Belongs to the mitochondrial pyruvate carrier (MPC) (TC 2.A.105) family.</text>
</comment>
<keyword evidence="4" id="KW-0812">Transmembrane</keyword>
<evidence type="ECO:0000313" key="12">
    <source>
        <dbReference type="RefSeq" id="XP_040955613.1"/>
    </source>
</evidence>
<keyword evidence="7 9" id="KW-0496">Mitochondrion</keyword>
<evidence type="ECO:0000313" key="14">
    <source>
        <dbReference type="RefSeq" id="XP_040955615.1"/>
    </source>
</evidence>
<dbReference type="RefSeq" id="XP_040955612.1">
    <property type="nucleotide sequence ID" value="XM_041099678.1"/>
</dbReference>
<proteinExistence type="inferred from homology"/>
<evidence type="ECO:0000256" key="8">
    <source>
        <dbReference type="ARBA" id="ARBA00023136"/>
    </source>
</evidence>
<evidence type="ECO:0000313" key="18">
    <source>
        <dbReference type="RefSeq" id="XP_040955619.1"/>
    </source>
</evidence>
<name>A0ABM3AL96_GOSHI</name>
<evidence type="ECO:0000256" key="7">
    <source>
        <dbReference type="ARBA" id="ARBA00023128"/>
    </source>
</evidence>
<evidence type="ECO:0000256" key="2">
    <source>
        <dbReference type="ARBA" id="ARBA00006416"/>
    </source>
</evidence>
<dbReference type="RefSeq" id="XP_040955621.1">
    <property type="nucleotide sequence ID" value="XM_041099687.1"/>
</dbReference>
<evidence type="ECO:0000256" key="4">
    <source>
        <dbReference type="ARBA" id="ARBA00022692"/>
    </source>
</evidence>
<reference evidence="10" key="1">
    <citation type="journal article" date="2020" name="Nat. Genet.">
        <title>Genomic diversifications of five Gossypium allopolyploid species and their impact on cotton improvement.</title>
        <authorList>
            <person name="Chen Z.J."/>
            <person name="Sreedasyam A."/>
            <person name="Ando A."/>
            <person name="Song Q."/>
            <person name="De Santiago L.M."/>
            <person name="Hulse-Kemp A.M."/>
            <person name="Ding M."/>
            <person name="Ye W."/>
            <person name="Kirkbride R.C."/>
            <person name="Jenkins J."/>
            <person name="Plott C."/>
            <person name="Lovell J."/>
            <person name="Lin Y.M."/>
            <person name="Vaughn R."/>
            <person name="Liu B."/>
            <person name="Simpson S."/>
            <person name="Scheffler B.E."/>
            <person name="Wen L."/>
            <person name="Saski C.A."/>
            <person name="Grover C.E."/>
            <person name="Hu G."/>
            <person name="Conover J.L."/>
            <person name="Carlson J.W."/>
            <person name="Shu S."/>
            <person name="Boston L.B."/>
            <person name="Williams M."/>
            <person name="Peterson D.G."/>
            <person name="McGee K."/>
            <person name="Jones D.C."/>
            <person name="Wendel J.F."/>
            <person name="Stelly D.M."/>
            <person name="Grimwood J."/>
            <person name="Schmutz J."/>
        </authorList>
    </citation>
    <scope>NUCLEOTIDE SEQUENCE [LARGE SCALE GENOMIC DNA]</scope>
    <source>
        <strain evidence="10">cv. TM-1</strain>
    </source>
</reference>
<sequence length="115" mass="13076">MFFAAIGFNVEVVQYNNIKFQVWDLVHFWAPTFKWALNIANVVDISTKPAETVSYPQQAVLACSGLIWAKYSTVITPKNWNLFGVSIVMFATASYQISRKFQYELIHKSSAGEEC</sequence>
<dbReference type="InterPro" id="IPR005336">
    <property type="entry name" value="MPC"/>
</dbReference>
<reference evidence="11 12" key="2">
    <citation type="submission" date="2025-05" db="UniProtKB">
        <authorList>
            <consortium name="RefSeq"/>
        </authorList>
    </citation>
    <scope>IDENTIFICATION</scope>
</reference>
<keyword evidence="10" id="KW-1185">Reference proteome</keyword>
<dbReference type="RefSeq" id="XP_040955616.1">
    <property type="nucleotide sequence ID" value="XM_041099682.1"/>
</dbReference>
<comment type="subcellular location">
    <subcellularLocation>
        <location evidence="1 9">Mitochondrion inner membrane</location>
        <topology evidence="1 9">Multi-pass membrane protein</topology>
    </subcellularLocation>
</comment>
<organism evidence="10 13">
    <name type="scientific">Gossypium hirsutum</name>
    <name type="common">Upland cotton</name>
    <name type="synonym">Gossypium mexicanum</name>
    <dbReference type="NCBI Taxonomy" id="3635"/>
    <lineage>
        <taxon>Eukaryota</taxon>
        <taxon>Viridiplantae</taxon>
        <taxon>Streptophyta</taxon>
        <taxon>Embryophyta</taxon>
        <taxon>Tracheophyta</taxon>
        <taxon>Spermatophyta</taxon>
        <taxon>Magnoliopsida</taxon>
        <taxon>eudicotyledons</taxon>
        <taxon>Gunneridae</taxon>
        <taxon>Pentapetalae</taxon>
        <taxon>rosids</taxon>
        <taxon>malvids</taxon>
        <taxon>Malvales</taxon>
        <taxon>Malvaceae</taxon>
        <taxon>Malvoideae</taxon>
        <taxon>Gossypium</taxon>
    </lineage>
</organism>
<keyword evidence="6" id="KW-1133">Transmembrane helix</keyword>
<dbReference type="Proteomes" id="UP000818029">
    <property type="component" value="Chromosome D08"/>
</dbReference>
<evidence type="ECO:0000313" key="10">
    <source>
        <dbReference type="Proteomes" id="UP000818029"/>
    </source>
</evidence>
<keyword evidence="11 12" id="KW-0670">Pyruvate</keyword>
<dbReference type="RefSeq" id="XP_040955618.1">
    <property type="nucleotide sequence ID" value="XM_041099684.1"/>
</dbReference>
<dbReference type="RefSeq" id="XP_040955613.1">
    <property type="nucleotide sequence ID" value="XM_041099679.1"/>
</dbReference>
<keyword evidence="5 9" id="KW-0999">Mitochondrion inner membrane</keyword>
<dbReference type="RefSeq" id="XP_040955620.1">
    <property type="nucleotide sequence ID" value="XM_041099686.1"/>
</dbReference>
<evidence type="ECO:0000313" key="20">
    <source>
        <dbReference type="RefSeq" id="XP_040955621.1"/>
    </source>
</evidence>
<evidence type="ECO:0000313" key="17">
    <source>
        <dbReference type="RefSeq" id="XP_040955618.1"/>
    </source>
</evidence>